<gene>
    <name evidence="2" type="ORF">HQ945_14445</name>
</gene>
<dbReference type="RefSeq" id="WP_174208224.1">
    <property type="nucleotide sequence ID" value="NZ_JABUMX010000003.1"/>
</dbReference>
<feature type="transmembrane region" description="Helical" evidence="1">
    <location>
        <begin position="35"/>
        <end position="52"/>
    </location>
</feature>
<feature type="transmembrane region" description="Helical" evidence="1">
    <location>
        <begin position="6"/>
        <end position="23"/>
    </location>
</feature>
<keyword evidence="3" id="KW-1185">Reference proteome</keyword>
<name>A0A849VQZ6_9HYPH</name>
<reference evidence="2 3" key="1">
    <citation type="submission" date="2020-05" db="EMBL/GenBank/DDBJ databases">
        <authorList>
            <person name="Kim M.K."/>
        </authorList>
    </citation>
    <scope>NUCLEOTIDE SEQUENCE [LARGE SCALE GENOMIC DNA]</scope>
    <source>
        <strain evidence="2 3">BT25</strain>
    </source>
</reference>
<evidence type="ECO:0000313" key="2">
    <source>
        <dbReference type="EMBL" id="NTS32455.1"/>
    </source>
</evidence>
<accession>A0A849VQZ6</accession>
<keyword evidence="1" id="KW-0472">Membrane</keyword>
<keyword evidence="1" id="KW-0812">Transmembrane</keyword>
<evidence type="ECO:0000256" key="1">
    <source>
        <dbReference type="SAM" id="Phobius"/>
    </source>
</evidence>
<dbReference type="EMBL" id="JABUMX010000003">
    <property type="protein sequence ID" value="NTS32455.1"/>
    <property type="molecule type" value="Genomic_DNA"/>
</dbReference>
<dbReference type="Proteomes" id="UP000550508">
    <property type="component" value="Unassembled WGS sequence"/>
</dbReference>
<protein>
    <submittedName>
        <fullName evidence="2">Uncharacterized protein</fullName>
    </submittedName>
</protein>
<evidence type="ECO:0000313" key="3">
    <source>
        <dbReference type="Proteomes" id="UP000550508"/>
    </source>
</evidence>
<keyword evidence="1" id="KW-1133">Transmembrane helix</keyword>
<organism evidence="2 3">
    <name type="scientific">Phyllobacterium pellucidum</name>
    <dbReference type="NCBI Taxonomy" id="2740464"/>
    <lineage>
        <taxon>Bacteria</taxon>
        <taxon>Pseudomonadati</taxon>
        <taxon>Pseudomonadota</taxon>
        <taxon>Alphaproteobacteria</taxon>
        <taxon>Hyphomicrobiales</taxon>
        <taxon>Phyllobacteriaceae</taxon>
        <taxon>Phyllobacterium</taxon>
    </lineage>
</organism>
<proteinExistence type="predicted"/>
<sequence length="53" mass="5794">MLKILPIALILIMVLHIIKPLGWPGMKKRGDFWKIAAGAMLAMFLVVVIGHAG</sequence>
<dbReference type="AlphaFoldDB" id="A0A849VQZ6"/>
<comment type="caution">
    <text evidence="2">The sequence shown here is derived from an EMBL/GenBank/DDBJ whole genome shotgun (WGS) entry which is preliminary data.</text>
</comment>